<accession>A0A498SSV3</accession>
<sequence length="84" mass="9643">NTSDISDEQQTSSLIETRRQSWLDIDIKHLPDQPITEKIIQERKRCKSERRSRTRSPILNEISGTGRATRPNSFTNLGHNLVGN</sequence>
<dbReference type="AlphaFoldDB" id="A0A498SSV3"/>
<keyword evidence="3" id="KW-1185">Reference proteome</keyword>
<dbReference type="OrthoDB" id="5843673at2759"/>
<proteinExistence type="predicted"/>
<feature type="compositionally biased region" description="Polar residues" evidence="1">
    <location>
        <begin position="70"/>
        <end position="84"/>
    </location>
</feature>
<organism evidence="2 3">
    <name type="scientific">Acanthocheilonema viteae</name>
    <name type="common">Filarial nematode worm</name>
    <name type="synonym">Dipetalonema viteae</name>
    <dbReference type="NCBI Taxonomy" id="6277"/>
    <lineage>
        <taxon>Eukaryota</taxon>
        <taxon>Metazoa</taxon>
        <taxon>Ecdysozoa</taxon>
        <taxon>Nematoda</taxon>
        <taxon>Chromadorea</taxon>
        <taxon>Rhabditida</taxon>
        <taxon>Spirurina</taxon>
        <taxon>Spiruromorpha</taxon>
        <taxon>Filarioidea</taxon>
        <taxon>Onchocercidae</taxon>
        <taxon>Acanthocheilonema</taxon>
    </lineage>
</organism>
<gene>
    <name evidence="2" type="ORF">NAV_LOCUS7879</name>
</gene>
<feature type="non-terminal residue" evidence="2">
    <location>
        <position position="1"/>
    </location>
</feature>
<evidence type="ECO:0000313" key="2">
    <source>
        <dbReference type="EMBL" id="VBB33088.1"/>
    </source>
</evidence>
<protein>
    <submittedName>
        <fullName evidence="2">Uncharacterized protein</fullName>
    </submittedName>
</protein>
<dbReference type="EMBL" id="UPTC01002131">
    <property type="protein sequence ID" value="VBB33088.1"/>
    <property type="molecule type" value="Genomic_DNA"/>
</dbReference>
<feature type="region of interest" description="Disordered" evidence="1">
    <location>
        <begin position="62"/>
        <end position="84"/>
    </location>
</feature>
<name>A0A498SSV3_ACAVI</name>
<dbReference type="Proteomes" id="UP000276991">
    <property type="component" value="Unassembled WGS sequence"/>
</dbReference>
<reference evidence="2 3" key="1">
    <citation type="submission" date="2018-08" db="EMBL/GenBank/DDBJ databases">
        <authorList>
            <person name="Laetsch R D."/>
            <person name="Stevens L."/>
            <person name="Kumar S."/>
            <person name="Blaxter L. M."/>
        </authorList>
    </citation>
    <scope>NUCLEOTIDE SEQUENCE [LARGE SCALE GENOMIC DNA]</scope>
</reference>
<evidence type="ECO:0000313" key="3">
    <source>
        <dbReference type="Proteomes" id="UP000276991"/>
    </source>
</evidence>
<evidence type="ECO:0000256" key="1">
    <source>
        <dbReference type="SAM" id="MobiDB-lite"/>
    </source>
</evidence>